<name>A0AAD9D8F4_9STRA</name>
<dbReference type="AlphaFoldDB" id="A0AAD9D8F4"/>
<dbReference type="EMBL" id="JATAAI010000022">
    <property type="protein sequence ID" value="KAK1738101.1"/>
    <property type="molecule type" value="Genomic_DNA"/>
</dbReference>
<accession>A0AAD9D8F4</accession>
<dbReference type="SUPFAM" id="SSF81901">
    <property type="entry name" value="HCP-like"/>
    <property type="match status" value="1"/>
</dbReference>
<comment type="similarity">
    <text evidence="4">Belongs to the sel-1 family.</text>
</comment>
<sequence length="308" mass="34039">MSSDAADDTSCCASCGKTQSGDIKLKKCACNLVRYCSVACQKDHRSQHKAACKKKLAELFDEQLFAPPPPREDCPICFLPMPASVDQTTYKVCCGKVICCGCLVAAANVENNTHSPKCPFCRNKAVNSDSKLVKQYRKRMEENNDCIATYGLAGMYLFGNMGLPQDTSKAIELLTLASEQGSLEAAVNLANMYDEGNGVTRDVKKFLHYTQMAAIKGNEQARFNLGAYEQARGNHVRAKKHYAIAARAGHDGALQMCTYDYRSGILTKEEFEQILRGHKDEQDSMKSEQRDIAMVELAPHEHLFVGPK</sequence>
<dbReference type="PANTHER" id="PTHR11102">
    <property type="entry name" value="SEL-1-LIKE PROTEIN"/>
    <property type="match status" value="1"/>
</dbReference>
<keyword evidence="3" id="KW-0862">Zinc</keyword>
<dbReference type="Pfam" id="PF08238">
    <property type="entry name" value="Sel1"/>
    <property type="match status" value="3"/>
</dbReference>
<evidence type="ECO:0000313" key="8">
    <source>
        <dbReference type="EMBL" id="KAK1738101.1"/>
    </source>
</evidence>
<dbReference type="PROSITE" id="PS50865">
    <property type="entry name" value="ZF_MYND_2"/>
    <property type="match status" value="1"/>
</dbReference>
<dbReference type="Gene3D" id="1.25.40.10">
    <property type="entry name" value="Tetratricopeptide repeat domain"/>
    <property type="match status" value="1"/>
</dbReference>
<dbReference type="SUPFAM" id="SSF57850">
    <property type="entry name" value="RING/U-box"/>
    <property type="match status" value="1"/>
</dbReference>
<keyword evidence="1" id="KW-0479">Metal-binding</keyword>
<evidence type="ECO:0000256" key="1">
    <source>
        <dbReference type="ARBA" id="ARBA00022723"/>
    </source>
</evidence>
<dbReference type="PANTHER" id="PTHR11102:SF160">
    <property type="entry name" value="ERAD-ASSOCIATED E3 UBIQUITIN-PROTEIN LIGASE COMPONENT HRD3"/>
    <property type="match status" value="1"/>
</dbReference>
<evidence type="ECO:0000256" key="3">
    <source>
        <dbReference type="ARBA" id="ARBA00022833"/>
    </source>
</evidence>
<evidence type="ECO:0000259" key="7">
    <source>
        <dbReference type="PROSITE" id="PS50865"/>
    </source>
</evidence>
<evidence type="ECO:0000256" key="5">
    <source>
        <dbReference type="PROSITE-ProRule" id="PRU00134"/>
    </source>
</evidence>
<dbReference type="PROSITE" id="PS50089">
    <property type="entry name" value="ZF_RING_2"/>
    <property type="match status" value="1"/>
</dbReference>
<feature type="domain" description="MYND-type" evidence="7">
    <location>
        <begin position="12"/>
        <end position="52"/>
    </location>
</feature>
<dbReference type="InterPro" id="IPR011990">
    <property type="entry name" value="TPR-like_helical_dom_sf"/>
</dbReference>
<dbReference type="InterPro" id="IPR050767">
    <property type="entry name" value="Sel1_AlgK"/>
</dbReference>
<dbReference type="InterPro" id="IPR006597">
    <property type="entry name" value="Sel1-like"/>
</dbReference>
<evidence type="ECO:0000313" key="9">
    <source>
        <dbReference type="Proteomes" id="UP001224775"/>
    </source>
</evidence>
<comment type="caution">
    <text evidence="8">The sequence shown here is derived from an EMBL/GenBank/DDBJ whole genome shotgun (WGS) entry which is preliminary data.</text>
</comment>
<dbReference type="InterPro" id="IPR002893">
    <property type="entry name" value="Znf_MYND"/>
</dbReference>
<dbReference type="Pfam" id="PF01753">
    <property type="entry name" value="zf-MYND"/>
    <property type="match status" value="1"/>
</dbReference>
<evidence type="ECO:0000256" key="4">
    <source>
        <dbReference type="ARBA" id="ARBA00038101"/>
    </source>
</evidence>
<evidence type="ECO:0000259" key="6">
    <source>
        <dbReference type="PROSITE" id="PS50089"/>
    </source>
</evidence>
<feature type="domain" description="RING-type" evidence="6">
    <location>
        <begin position="74"/>
        <end position="122"/>
    </location>
</feature>
<dbReference type="Proteomes" id="UP001224775">
    <property type="component" value="Unassembled WGS sequence"/>
</dbReference>
<dbReference type="InterPro" id="IPR001841">
    <property type="entry name" value="Znf_RING"/>
</dbReference>
<dbReference type="SMART" id="SM00671">
    <property type="entry name" value="SEL1"/>
    <property type="match status" value="3"/>
</dbReference>
<keyword evidence="9" id="KW-1185">Reference proteome</keyword>
<dbReference type="SUPFAM" id="SSF144232">
    <property type="entry name" value="HIT/MYND zinc finger-like"/>
    <property type="match status" value="1"/>
</dbReference>
<reference evidence="8" key="1">
    <citation type="submission" date="2023-06" db="EMBL/GenBank/DDBJ databases">
        <title>Survivors Of The Sea: Transcriptome response of Skeletonema marinoi to long-term dormancy.</title>
        <authorList>
            <person name="Pinder M.I.M."/>
            <person name="Kourtchenko O."/>
            <person name="Robertson E.K."/>
            <person name="Larsson T."/>
            <person name="Maumus F."/>
            <person name="Osuna-Cruz C.M."/>
            <person name="Vancaester E."/>
            <person name="Stenow R."/>
            <person name="Vandepoele K."/>
            <person name="Ploug H."/>
            <person name="Bruchert V."/>
            <person name="Godhe A."/>
            <person name="Topel M."/>
        </authorList>
    </citation>
    <scope>NUCLEOTIDE SEQUENCE</scope>
    <source>
        <strain evidence="8">R05AC</strain>
    </source>
</reference>
<proteinExistence type="inferred from homology"/>
<evidence type="ECO:0008006" key="10">
    <source>
        <dbReference type="Google" id="ProtNLM"/>
    </source>
</evidence>
<gene>
    <name evidence="8" type="ORF">QTG54_011395</name>
</gene>
<organism evidence="8 9">
    <name type="scientific">Skeletonema marinoi</name>
    <dbReference type="NCBI Taxonomy" id="267567"/>
    <lineage>
        <taxon>Eukaryota</taxon>
        <taxon>Sar</taxon>
        <taxon>Stramenopiles</taxon>
        <taxon>Ochrophyta</taxon>
        <taxon>Bacillariophyta</taxon>
        <taxon>Coscinodiscophyceae</taxon>
        <taxon>Thalassiosirophycidae</taxon>
        <taxon>Thalassiosirales</taxon>
        <taxon>Skeletonemataceae</taxon>
        <taxon>Skeletonema</taxon>
        <taxon>Skeletonema marinoi-dohrnii complex</taxon>
    </lineage>
</organism>
<evidence type="ECO:0000256" key="2">
    <source>
        <dbReference type="ARBA" id="ARBA00022771"/>
    </source>
</evidence>
<dbReference type="GO" id="GO:0008270">
    <property type="term" value="F:zinc ion binding"/>
    <property type="evidence" value="ECO:0007669"/>
    <property type="project" value="UniProtKB-KW"/>
</dbReference>
<keyword evidence="2 5" id="KW-0863">Zinc-finger</keyword>
<dbReference type="Gene3D" id="6.10.140.2220">
    <property type="match status" value="1"/>
</dbReference>
<protein>
    <recommendedName>
        <fullName evidence="10">MYND-type domain-containing protein</fullName>
    </recommendedName>
</protein>